<dbReference type="InterPro" id="IPR016140">
    <property type="entry name" value="Bifunc_inhib/LTP/seed_store"/>
</dbReference>
<keyword evidence="5" id="KW-1185">Reference proteome</keyword>
<evidence type="ECO:0000313" key="5">
    <source>
        <dbReference type="Proteomes" id="UP001642260"/>
    </source>
</evidence>
<evidence type="ECO:0000259" key="3">
    <source>
        <dbReference type="SMART" id="SM00499"/>
    </source>
</evidence>
<evidence type="ECO:0000256" key="1">
    <source>
        <dbReference type="ARBA" id="ARBA00008965"/>
    </source>
</evidence>
<sequence>MAPRTSFAIFLFLNLIFFSYTSAQGICPRNDLQLKPCIDGIIQQDQLKFGDQVLMPCCSLVHGGLSDLDAVACLCTALKKGVGSGVPNLPIRITFLLNFCGKEAPKDIKCV</sequence>
<dbReference type="PANTHER" id="PTHR31731">
    <property type="match status" value="1"/>
</dbReference>
<comment type="caution">
    <text evidence="4">The sequence shown here is derived from an EMBL/GenBank/DDBJ whole genome shotgun (WGS) entry which is preliminary data.</text>
</comment>
<dbReference type="InterPro" id="IPR036312">
    <property type="entry name" value="Bifun_inhib/LTP/seed_sf"/>
</dbReference>
<name>A0ABC8LTM5_ERUVS</name>
<dbReference type="EMBL" id="CAKOAT010719598">
    <property type="protein sequence ID" value="CAH8386788.1"/>
    <property type="molecule type" value="Genomic_DNA"/>
</dbReference>
<comment type="similarity">
    <text evidence="1">Belongs to the plant LTP family. PEARLI1 subfamily.</text>
</comment>
<organism evidence="4 5">
    <name type="scientific">Eruca vesicaria subsp. sativa</name>
    <name type="common">Garden rocket</name>
    <name type="synonym">Eruca sativa</name>
    <dbReference type="NCBI Taxonomy" id="29727"/>
    <lineage>
        <taxon>Eukaryota</taxon>
        <taxon>Viridiplantae</taxon>
        <taxon>Streptophyta</taxon>
        <taxon>Embryophyta</taxon>
        <taxon>Tracheophyta</taxon>
        <taxon>Spermatophyta</taxon>
        <taxon>Magnoliopsida</taxon>
        <taxon>eudicotyledons</taxon>
        <taxon>Gunneridae</taxon>
        <taxon>Pentapetalae</taxon>
        <taxon>rosids</taxon>
        <taxon>malvids</taxon>
        <taxon>Brassicales</taxon>
        <taxon>Brassicaceae</taxon>
        <taxon>Brassiceae</taxon>
        <taxon>Eruca</taxon>
    </lineage>
</organism>
<dbReference type="InterPro" id="IPR027923">
    <property type="entry name" value="Hydrophob_seed_dom"/>
</dbReference>
<keyword evidence="2" id="KW-0732">Signal</keyword>
<evidence type="ECO:0000313" key="4">
    <source>
        <dbReference type="EMBL" id="CAH8386788.1"/>
    </source>
</evidence>
<protein>
    <recommendedName>
        <fullName evidence="3">Bifunctional inhibitor/plant lipid transfer protein/seed storage helical domain-containing protein</fullName>
    </recommendedName>
</protein>
<dbReference type="SMART" id="SM00499">
    <property type="entry name" value="AAI"/>
    <property type="match status" value="1"/>
</dbReference>
<gene>
    <name evidence="4" type="ORF">ERUC_LOCUS39271</name>
</gene>
<reference evidence="4 5" key="1">
    <citation type="submission" date="2022-03" db="EMBL/GenBank/DDBJ databases">
        <authorList>
            <person name="Macdonald S."/>
            <person name="Ahmed S."/>
            <person name="Newling K."/>
        </authorList>
    </citation>
    <scope>NUCLEOTIDE SEQUENCE [LARGE SCALE GENOMIC DNA]</scope>
</reference>
<dbReference type="Proteomes" id="UP001642260">
    <property type="component" value="Unassembled WGS sequence"/>
</dbReference>
<feature type="chain" id="PRO_5044769403" description="Bifunctional inhibitor/plant lipid transfer protein/seed storage helical domain-containing protein" evidence="2">
    <location>
        <begin position="24"/>
        <end position="111"/>
    </location>
</feature>
<feature type="signal peptide" evidence="2">
    <location>
        <begin position="1"/>
        <end position="23"/>
    </location>
</feature>
<dbReference type="Gene3D" id="1.10.110.10">
    <property type="entry name" value="Plant lipid-transfer and hydrophobic proteins"/>
    <property type="match status" value="1"/>
</dbReference>
<dbReference type="InterPro" id="IPR051636">
    <property type="entry name" value="Plant_LTP/defense-related"/>
</dbReference>
<evidence type="ECO:0000256" key="2">
    <source>
        <dbReference type="SAM" id="SignalP"/>
    </source>
</evidence>
<feature type="domain" description="Bifunctional inhibitor/plant lipid transfer protein/seed storage helical" evidence="3">
    <location>
        <begin position="27"/>
        <end position="110"/>
    </location>
</feature>
<accession>A0ABC8LTM5</accession>
<dbReference type="CDD" id="cd01958">
    <property type="entry name" value="HPS_like"/>
    <property type="match status" value="1"/>
</dbReference>
<dbReference type="Pfam" id="PF14547">
    <property type="entry name" value="Hydrophob_seed"/>
    <property type="match status" value="1"/>
</dbReference>
<proteinExistence type="inferred from homology"/>
<dbReference type="SUPFAM" id="SSF47699">
    <property type="entry name" value="Bifunctional inhibitor/lipid-transfer protein/seed storage 2S albumin"/>
    <property type="match status" value="1"/>
</dbReference>
<dbReference type="AlphaFoldDB" id="A0ABC8LTM5"/>